<sequence length="206" mass="23120">MRYNDTIKRLAALIGGLGDDAREAHFHVNGLYNGILNQWFPTVAGYVIEPQVQEDGVFMIVRHLDASRRMNSVLVVELKGPTKYNATGKRDIQTALTARMEKQFQFGHTTYGKIYGLGGIGAHWIWMACVKDITGRPTVIQMKDWTDDITSDTSAELFHQFALRVATIEECMMACIPAEKPLKDAFIGQFLDVTISRMESIDATCQ</sequence>
<dbReference type="EMBL" id="ML170201">
    <property type="protein sequence ID" value="TDL18964.1"/>
    <property type="molecule type" value="Genomic_DNA"/>
</dbReference>
<protein>
    <recommendedName>
        <fullName evidence="3">Fungal-type protein kinase domain-containing protein</fullName>
    </recommendedName>
</protein>
<evidence type="ECO:0000313" key="2">
    <source>
        <dbReference type="Proteomes" id="UP000294933"/>
    </source>
</evidence>
<dbReference type="OrthoDB" id="5362978at2759"/>
<proteinExistence type="predicted"/>
<gene>
    <name evidence="1" type="ORF">BD410DRAFT_830559</name>
</gene>
<organism evidence="1 2">
    <name type="scientific">Rickenella mellea</name>
    <dbReference type="NCBI Taxonomy" id="50990"/>
    <lineage>
        <taxon>Eukaryota</taxon>
        <taxon>Fungi</taxon>
        <taxon>Dikarya</taxon>
        <taxon>Basidiomycota</taxon>
        <taxon>Agaricomycotina</taxon>
        <taxon>Agaricomycetes</taxon>
        <taxon>Hymenochaetales</taxon>
        <taxon>Rickenellaceae</taxon>
        <taxon>Rickenella</taxon>
    </lineage>
</organism>
<dbReference type="VEuPathDB" id="FungiDB:BD410DRAFT_830559"/>
<evidence type="ECO:0008006" key="3">
    <source>
        <dbReference type="Google" id="ProtNLM"/>
    </source>
</evidence>
<keyword evidence="2" id="KW-1185">Reference proteome</keyword>
<name>A0A4Y7PU76_9AGAM</name>
<accession>A0A4Y7PU76</accession>
<evidence type="ECO:0000313" key="1">
    <source>
        <dbReference type="EMBL" id="TDL18964.1"/>
    </source>
</evidence>
<reference evidence="1 2" key="1">
    <citation type="submission" date="2018-06" db="EMBL/GenBank/DDBJ databases">
        <title>A transcriptomic atlas of mushroom development highlights an independent origin of complex multicellularity.</title>
        <authorList>
            <consortium name="DOE Joint Genome Institute"/>
            <person name="Krizsan K."/>
            <person name="Almasi E."/>
            <person name="Merenyi Z."/>
            <person name="Sahu N."/>
            <person name="Viragh M."/>
            <person name="Koszo T."/>
            <person name="Mondo S."/>
            <person name="Kiss B."/>
            <person name="Balint B."/>
            <person name="Kues U."/>
            <person name="Barry K."/>
            <person name="Hegedus J.C."/>
            <person name="Henrissat B."/>
            <person name="Johnson J."/>
            <person name="Lipzen A."/>
            <person name="Ohm R."/>
            <person name="Nagy I."/>
            <person name="Pangilinan J."/>
            <person name="Yan J."/>
            <person name="Xiong Y."/>
            <person name="Grigoriev I.V."/>
            <person name="Hibbett D.S."/>
            <person name="Nagy L.G."/>
        </authorList>
    </citation>
    <scope>NUCLEOTIDE SEQUENCE [LARGE SCALE GENOMIC DNA]</scope>
    <source>
        <strain evidence="1 2">SZMC22713</strain>
    </source>
</reference>
<dbReference type="Proteomes" id="UP000294933">
    <property type="component" value="Unassembled WGS sequence"/>
</dbReference>
<dbReference type="AlphaFoldDB" id="A0A4Y7PU76"/>